<feature type="transmembrane region" description="Helical" evidence="2">
    <location>
        <begin position="6"/>
        <end position="27"/>
    </location>
</feature>
<keyword evidence="2" id="KW-0812">Transmembrane</keyword>
<evidence type="ECO:0000313" key="4">
    <source>
        <dbReference type="Proteomes" id="UP000799766"/>
    </source>
</evidence>
<gene>
    <name evidence="3" type="ORF">BDY21DRAFT_329998</name>
</gene>
<keyword evidence="2" id="KW-0472">Membrane</keyword>
<organism evidence="3 4">
    <name type="scientific">Lineolata rhizophorae</name>
    <dbReference type="NCBI Taxonomy" id="578093"/>
    <lineage>
        <taxon>Eukaryota</taxon>
        <taxon>Fungi</taxon>
        <taxon>Dikarya</taxon>
        <taxon>Ascomycota</taxon>
        <taxon>Pezizomycotina</taxon>
        <taxon>Dothideomycetes</taxon>
        <taxon>Dothideomycetes incertae sedis</taxon>
        <taxon>Lineolatales</taxon>
        <taxon>Lineolataceae</taxon>
        <taxon>Lineolata</taxon>
    </lineage>
</organism>
<dbReference type="AlphaFoldDB" id="A0A6A6PD73"/>
<feature type="region of interest" description="Disordered" evidence="1">
    <location>
        <begin position="122"/>
        <end position="156"/>
    </location>
</feature>
<accession>A0A6A6PD73</accession>
<feature type="region of interest" description="Disordered" evidence="1">
    <location>
        <begin position="81"/>
        <end position="105"/>
    </location>
</feature>
<evidence type="ECO:0000313" key="3">
    <source>
        <dbReference type="EMBL" id="KAF2461918.1"/>
    </source>
</evidence>
<proteinExistence type="predicted"/>
<feature type="compositionally biased region" description="Basic residues" evidence="1">
    <location>
        <begin position="95"/>
        <end position="104"/>
    </location>
</feature>
<feature type="compositionally biased region" description="Basic and acidic residues" evidence="1">
    <location>
        <begin position="84"/>
        <end position="94"/>
    </location>
</feature>
<dbReference type="Proteomes" id="UP000799766">
    <property type="component" value="Unassembled WGS sequence"/>
</dbReference>
<dbReference type="EMBL" id="MU001670">
    <property type="protein sequence ID" value="KAF2461918.1"/>
    <property type="molecule type" value="Genomic_DNA"/>
</dbReference>
<sequence>MAFGLPGFVLFCFCFVFPFLFYFSLSFRERAHVKRHRPRQTHRDAATELPPFGTSFLLLSVEVPSVRVAWTRNGLTVSTTWASDESKGRSERRSRTGGRGRRTFPRGMHVQEMPIAIAVSGGSRYDDEKSFRPTNTMAESPRHPDHADLSIWHHGK</sequence>
<keyword evidence="2" id="KW-1133">Transmembrane helix</keyword>
<keyword evidence="4" id="KW-1185">Reference proteome</keyword>
<evidence type="ECO:0000256" key="2">
    <source>
        <dbReference type="SAM" id="Phobius"/>
    </source>
</evidence>
<reference evidence="3" key="1">
    <citation type="journal article" date="2020" name="Stud. Mycol.">
        <title>101 Dothideomycetes genomes: a test case for predicting lifestyles and emergence of pathogens.</title>
        <authorList>
            <person name="Haridas S."/>
            <person name="Albert R."/>
            <person name="Binder M."/>
            <person name="Bloem J."/>
            <person name="Labutti K."/>
            <person name="Salamov A."/>
            <person name="Andreopoulos B."/>
            <person name="Baker S."/>
            <person name="Barry K."/>
            <person name="Bills G."/>
            <person name="Bluhm B."/>
            <person name="Cannon C."/>
            <person name="Castanera R."/>
            <person name="Culley D."/>
            <person name="Daum C."/>
            <person name="Ezra D."/>
            <person name="Gonzalez J."/>
            <person name="Henrissat B."/>
            <person name="Kuo A."/>
            <person name="Liang C."/>
            <person name="Lipzen A."/>
            <person name="Lutzoni F."/>
            <person name="Magnuson J."/>
            <person name="Mondo S."/>
            <person name="Nolan M."/>
            <person name="Ohm R."/>
            <person name="Pangilinan J."/>
            <person name="Park H.-J."/>
            <person name="Ramirez L."/>
            <person name="Alfaro M."/>
            <person name="Sun H."/>
            <person name="Tritt A."/>
            <person name="Yoshinaga Y."/>
            <person name="Zwiers L.-H."/>
            <person name="Turgeon B."/>
            <person name="Goodwin S."/>
            <person name="Spatafora J."/>
            <person name="Crous P."/>
            <person name="Grigoriev I."/>
        </authorList>
    </citation>
    <scope>NUCLEOTIDE SEQUENCE</scope>
    <source>
        <strain evidence="3">ATCC 16933</strain>
    </source>
</reference>
<evidence type="ECO:0000256" key="1">
    <source>
        <dbReference type="SAM" id="MobiDB-lite"/>
    </source>
</evidence>
<protein>
    <submittedName>
        <fullName evidence="3">Uncharacterized protein</fullName>
    </submittedName>
</protein>
<name>A0A6A6PD73_9PEZI</name>